<comment type="caution">
    <text evidence="7">The sequence shown here is derived from an EMBL/GenBank/DDBJ whole genome shotgun (WGS) entry which is preliminary data.</text>
</comment>
<accession>S8AF35</accession>
<dbReference type="SUPFAM" id="SSF56112">
    <property type="entry name" value="Protein kinase-like (PK-like)"/>
    <property type="match status" value="1"/>
</dbReference>
<keyword evidence="8" id="KW-1185">Reference proteome</keyword>
<proteinExistence type="predicted"/>
<dbReference type="PANTHER" id="PTHR45992:SF11">
    <property type="entry name" value="ALPHA-TYPE PROTEIN KINASE DOMAIN-CONTAINING PROTEIN"/>
    <property type="match status" value="1"/>
</dbReference>
<dbReference type="InterPro" id="IPR011009">
    <property type="entry name" value="Kinase-like_dom_sf"/>
</dbReference>
<name>S8AF35_DACHA</name>
<organism evidence="7 8">
    <name type="scientific">Dactylellina haptotyla (strain CBS 200.50)</name>
    <name type="common">Nematode-trapping fungus</name>
    <name type="synonym">Monacrosporium haptotylum</name>
    <dbReference type="NCBI Taxonomy" id="1284197"/>
    <lineage>
        <taxon>Eukaryota</taxon>
        <taxon>Fungi</taxon>
        <taxon>Dikarya</taxon>
        <taxon>Ascomycota</taxon>
        <taxon>Pezizomycotina</taxon>
        <taxon>Orbiliomycetes</taxon>
        <taxon>Orbiliales</taxon>
        <taxon>Orbiliaceae</taxon>
        <taxon>Dactylellina</taxon>
    </lineage>
</organism>
<dbReference type="PANTHER" id="PTHR45992">
    <property type="entry name" value="EUKARYOTIC ELONGATION FACTOR 2 KINASE-RELATED"/>
    <property type="match status" value="1"/>
</dbReference>
<feature type="domain" description="Alpha-type protein kinase" evidence="6">
    <location>
        <begin position="1"/>
        <end position="211"/>
    </location>
</feature>
<keyword evidence="1" id="KW-0723">Serine/threonine-protein kinase</keyword>
<keyword evidence="3" id="KW-0547">Nucleotide-binding</keyword>
<dbReference type="Gene3D" id="3.20.200.10">
    <property type="entry name" value="MHCK/EF2 kinase"/>
    <property type="match status" value="1"/>
</dbReference>
<dbReference type="HOGENOM" id="CLU_077993_0_0_1"/>
<evidence type="ECO:0000256" key="1">
    <source>
        <dbReference type="ARBA" id="ARBA00022527"/>
    </source>
</evidence>
<evidence type="ECO:0000256" key="5">
    <source>
        <dbReference type="ARBA" id="ARBA00022840"/>
    </source>
</evidence>
<dbReference type="PROSITE" id="PS51158">
    <property type="entry name" value="ALPHA_KINASE"/>
    <property type="match status" value="1"/>
</dbReference>
<sequence>MAYTRRNFSTRATIDVSKVFGSGSFKLVYAGTYKTGQRKGQSCVAKEFKSGSVVEEHYFEEELNICAKAQEIINEFNEAEIIEQEIHPNKPEIWTYTGGRKSGQKNLVEPMITNFEKFNSNSGWVKQNSNGWTVVMQALSHFSYHNSGGEYLLCDLQGGRYSDGCVLSDPVIMSKDQDCGPADLGMDGIMSFFQRHRCGEYCESSWSKPPIIGKARIPMTQGTSMQAYLTTGRTRLPLSRAIKNRPSPILED</sequence>
<dbReference type="Proteomes" id="UP000015100">
    <property type="component" value="Unassembled WGS sequence"/>
</dbReference>
<dbReference type="EMBL" id="AQGS01000454">
    <property type="protein sequence ID" value="EPS39751.1"/>
    <property type="molecule type" value="Genomic_DNA"/>
</dbReference>
<keyword evidence="5" id="KW-0067">ATP-binding</keyword>
<dbReference type="Pfam" id="PF02816">
    <property type="entry name" value="Alpha_kinase"/>
    <property type="match status" value="1"/>
</dbReference>
<evidence type="ECO:0000256" key="4">
    <source>
        <dbReference type="ARBA" id="ARBA00022777"/>
    </source>
</evidence>
<gene>
    <name evidence="7" type="ORF">H072_6459</name>
</gene>
<dbReference type="InterPro" id="IPR004166">
    <property type="entry name" value="a-kinase_dom"/>
</dbReference>
<dbReference type="eggNOG" id="KOG3614">
    <property type="taxonomic scope" value="Eukaryota"/>
</dbReference>
<protein>
    <recommendedName>
        <fullName evidence="6">Alpha-type protein kinase domain-containing protein</fullName>
    </recommendedName>
</protein>
<keyword evidence="2" id="KW-0808">Transferase</keyword>
<dbReference type="GO" id="GO:0004674">
    <property type="term" value="F:protein serine/threonine kinase activity"/>
    <property type="evidence" value="ECO:0007669"/>
    <property type="project" value="UniProtKB-KW"/>
</dbReference>
<keyword evidence="4" id="KW-0418">Kinase</keyword>
<dbReference type="AlphaFoldDB" id="S8AF35"/>
<evidence type="ECO:0000256" key="2">
    <source>
        <dbReference type="ARBA" id="ARBA00022679"/>
    </source>
</evidence>
<dbReference type="STRING" id="1284197.S8AF35"/>
<dbReference type="OMA" id="NYVLCDL"/>
<evidence type="ECO:0000256" key="3">
    <source>
        <dbReference type="ARBA" id="ARBA00022741"/>
    </source>
</evidence>
<dbReference type="InterPro" id="IPR051852">
    <property type="entry name" value="Alpha-type_PK"/>
</dbReference>
<dbReference type="SMART" id="SM00811">
    <property type="entry name" value="Alpha_kinase"/>
    <property type="match status" value="1"/>
</dbReference>
<dbReference type="GO" id="GO:0005524">
    <property type="term" value="F:ATP binding"/>
    <property type="evidence" value="ECO:0007669"/>
    <property type="project" value="UniProtKB-KW"/>
</dbReference>
<evidence type="ECO:0000259" key="6">
    <source>
        <dbReference type="PROSITE" id="PS51158"/>
    </source>
</evidence>
<evidence type="ECO:0000313" key="8">
    <source>
        <dbReference type="Proteomes" id="UP000015100"/>
    </source>
</evidence>
<dbReference type="OrthoDB" id="301415at2759"/>
<reference evidence="7 8" key="1">
    <citation type="journal article" date="2013" name="PLoS Genet.">
        <title>Genomic mechanisms accounting for the adaptation to parasitism in nematode-trapping fungi.</title>
        <authorList>
            <person name="Meerupati T."/>
            <person name="Andersson K.M."/>
            <person name="Friman E."/>
            <person name="Kumar D."/>
            <person name="Tunlid A."/>
            <person name="Ahren D."/>
        </authorList>
    </citation>
    <scope>NUCLEOTIDE SEQUENCE [LARGE SCALE GENOMIC DNA]</scope>
    <source>
        <strain evidence="7 8">CBS 200.50</strain>
    </source>
</reference>
<evidence type="ECO:0000313" key="7">
    <source>
        <dbReference type="EMBL" id="EPS39751.1"/>
    </source>
</evidence>
<reference evidence="8" key="2">
    <citation type="submission" date="2013-04" db="EMBL/GenBank/DDBJ databases">
        <title>Genomic mechanisms accounting for the adaptation to parasitism in nematode-trapping fungi.</title>
        <authorList>
            <person name="Ahren D.G."/>
        </authorList>
    </citation>
    <scope>NUCLEOTIDE SEQUENCE [LARGE SCALE GENOMIC DNA]</scope>
    <source>
        <strain evidence="8">CBS 200.50</strain>
    </source>
</reference>